<dbReference type="AlphaFoldDB" id="F2CTM4"/>
<proteinExistence type="evidence at transcript level"/>
<name>F2CTM4_HORVV</name>
<evidence type="ECO:0000313" key="1">
    <source>
        <dbReference type="EMBL" id="BAJ86195.1"/>
    </source>
</evidence>
<accession>F2CTM4</accession>
<protein>
    <submittedName>
        <fullName evidence="1">Predicted protein</fullName>
    </submittedName>
</protein>
<dbReference type="EMBL" id="AK354976">
    <property type="protein sequence ID" value="BAJ86195.1"/>
    <property type="molecule type" value="mRNA"/>
</dbReference>
<reference evidence="1" key="1">
    <citation type="journal article" date="2011" name="Plant Physiol.">
        <title>Comprehensive sequence analysis of 24,783 barley full-length cDNAs derived from 12 clone libraries.</title>
        <authorList>
            <person name="Matsumoto T."/>
            <person name="Tanaka T."/>
            <person name="Sakai H."/>
            <person name="Amano N."/>
            <person name="Kanamori H."/>
            <person name="Kurita K."/>
            <person name="Kikuta A."/>
            <person name="Kamiya K."/>
            <person name="Yamamoto M."/>
            <person name="Ikawa H."/>
            <person name="Fujii N."/>
            <person name="Hori K."/>
            <person name="Itoh T."/>
            <person name="Sato K."/>
        </authorList>
    </citation>
    <scope>NUCLEOTIDE SEQUENCE</scope>
    <source>
        <tissue evidence="1">Shoot</tissue>
    </source>
</reference>
<sequence length="64" mass="7741">MQRKNLTITHMPITLLYTTSRFEFMGDNIRPCPSLSTYCHCYIMWCMQFEFTLSFLNISPFKKY</sequence>
<organism evidence="1">
    <name type="scientific">Hordeum vulgare subsp. vulgare</name>
    <name type="common">Domesticated barley</name>
    <dbReference type="NCBI Taxonomy" id="112509"/>
    <lineage>
        <taxon>Eukaryota</taxon>
        <taxon>Viridiplantae</taxon>
        <taxon>Streptophyta</taxon>
        <taxon>Embryophyta</taxon>
        <taxon>Tracheophyta</taxon>
        <taxon>Spermatophyta</taxon>
        <taxon>Magnoliopsida</taxon>
        <taxon>Liliopsida</taxon>
        <taxon>Poales</taxon>
        <taxon>Poaceae</taxon>
        <taxon>BOP clade</taxon>
        <taxon>Pooideae</taxon>
        <taxon>Triticodae</taxon>
        <taxon>Triticeae</taxon>
        <taxon>Hordeinae</taxon>
        <taxon>Hordeum</taxon>
    </lineage>
</organism>